<sequence length="77" mass="8723">MSVEVRGEHEKGVFLIGPRGVIRTNTLSRGIVGIKHTNPMYRFLRVQKILKSNTNAFSRYLEDWMVVARSDGDLSSS</sequence>
<evidence type="ECO:0000313" key="1">
    <source>
        <dbReference type="EMBL" id="KAG8198184.1"/>
    </source>
</evidence>
<dbReference type="Proteomes" id="UP000827092">
    <property type="component" value="Unassembled WGS sequence"/>
</dbReference>
<evidence type="ECO:0000313" key="2">
    <source>
        <dbReference type="Proteomes" id="UP000827092"/>
    </source>
</evidence>
<comment type="caution">
    <text evidence="1">The sequence shown here is derived from an EMBL/GenBank/DDBJ whole genome shotgun (WGS) entry which is preliminary data.</text>
</comment>
<reference evidence="1 2" key="1">
    <citation type="journal article" date="2022" name="Nat. Ecol. Evol.">
        <title>A masculinizing supergene underlies an exaggerated male reproductive morph in a spider.</title>
        <authorList>
            <person name="Hendrickx F."/>
            <person name="De Corte Z."/>
            <person name="Sonet G."/>
            <person name="Van Belleghem S.M."/>
            <person name="Kostlbacher S."/>
            <person name="Vangestel C."/>
        </authorList>
    </citation>
    <scope>NUCLEOTIDE SEQUENCE [LARGE SCALE GENOMIC DNA]</scope>
    <source>
        <strain evidence="1">W744_W776</strain>
    </source>
</reference>
<gene>
    <name evidence="1" type="ORF">JTE90_006929</name>
</gene>
<organism evidence="1 2">
    <name type="scientific">Oedothorax gibbosus</name>
    <dbReference type="NCBI Taxonomy" id="931172"/>
    <lineage>
        <taxon>Eukaryota</taxon>
        <taxon>Metazoa</taxon>
        <taxon>Ecdysozoa</taxon>
        <taxon>Arthropoda</taxon>
        <taxon>Chelicerata</taxon>
        <taxon>Arachnida</taxon>
        <taxon>Araneae</taxon>
        <taxon>Araneomorphae</taxon>
        <taxon>Entelegynae</taxon>
        <taxon>Araneoidea</taxon>
        <taxon>Linyphiidae</taxon>
        <taxon>Erigoninae</taxon>
        <taxon>Oedothorax</taxon>
    </lineage>
</organism>
<accession>A0AAV6VNN7</accession>
<dbReference type="EMBL" id="JAFNEN010000043">
    <property type="protein sequence ID" value="KAG8198184.1"/>
    <property type="molecule type" value="Genomic_DNA"/>
</dbReference>
<protein>
    <submittedName>
        <fullName evidence="1">Uncharacterized protein</fullName>
    </submittedName>
</protein>
<proteinExistence type="predicted"/>
<dbReference type="AlphaFoldDB" id="A0AAV6VNN7"/>
<name>A0AAV6VNN7_9ARAC</name>
<keyword evidence="2" id="KW-1185">Reference proteome</keyword>